<dbReference type="Proteomes" id="UP000005408">
    <property type="component" value="Unassembled WGS sequence"/>
</dbReference>
<name>A0A8W8HMN3_MAGGI</name>
<keyword evidence="2" id="KW-0808">Transferase</keyword>
<keyword evidence="5" id="KW-1185">Reference proteome</keyword>
<dbReference type="InterPro" id="IPR027417">
    <property type="entry name" value="P-loop_NTPase"/>
</dbReference>
<dbReference type="GO" id="GO:0008146">
    <property type="term" value="F:sulfotransferase activity"/>
    <property type="evidence" value="ECO:0007669"/>
    <property type="project" value="InterPro"/>
</dbReference>
<dbReference type="Gene3D" id="3.40.50.300">
    <property type="entry name" value="P-loop containing nucleotide triphosphate hydrolases"/>
    <property type="match status" value="1"/>
</dbReference>
<comment type="similarity">
    <text evidence="1">Belongs to the sulfotransferase 1 family.</text>
</comment>
<dbReference type="Pfam" id="PF00685">
    <property type="entry name" value="Sulfotransfer_1"/>
    <property type="match status" value="1"/>
</dbReference>
<dbReference type="AlphaFoldDB" id="A0A8W8HMN3"/>
<evidence type="ECO:0000313" key="4">
    <source>
        <dbReference type="EnsemblMetazoa" id="G10220.2:cds"/>
    </source>
</evidence>
<evidence type="ECO:0000259" key="3">
    <source>
        <dbReference type="Pfam" id="PF00685"/>
    </source>
</evidence>
<dbReference type="PANTHER" id="PTHR11783">
    <property type="entry name" value="SULFOTRANSFERASE SULT"/>
    <property type="match status" value="1"/>
</dbReference>
<sequence>MQLTQTTLGLKEVTRERSPPVLPYTNNAECINFTSSVVTLGTLVIVVCYKSTQISQEWRRLFIFGSTFNRLCLPMLEPGFPYAFPGNVKDHLKKIATARIRDTDVLLSTYPKSGTHWVREIVSMLLRGKAEYSSDPLHSIDFYDSSYIEKLQSPRILQSHLPFRYLPNEIKRQGRIIHVSRNPKDTAVSLYCMLKKLTYMSGSFSGSFHALLQCIFYSDKFSYGNWFDFVKEWDKVMRQENRGCKILHLEYEEMKKDLKSNVRKVADFLSVDCDEEFINMVAEKCTFKNMKNGKEANPQPYWKDCTFDGRMPIFRRGDVGDWRSWFSDKENDRFDKEYARQMKDQQISFRYYI</sequence>
<evidence type="ECO:0000313" key="5">
    <source>
        <dbReference type="Proteomes" id="UP000005408"/>
    </source>
</evidence>
<dbReference type="EnsemblMetazoa" id="G10220.2">
    <property type="protein sequence ID" value="G10220.2:cds"/>
    <property type="gene ID" value="G10220"/>
</dbReference>
<reference evidence="4" key="1">
    <citation type="submission" date="2022-08" db="UniProtKB">
        <authorList>
            <consortium name="EnsemblMetazoa"/>
        </authorList>
    </citation>
    <scope>IDENTIFICATION</scope>
    <source>
        <strain evidence="4">05x7-T-G4-1.051#20</strain>
    </source>
</reference>
<feature type="domain" description="Sulfotransferase" evidence="3">
    <location>
        <begin position="102"/>
        <end position="344"/>
    </location>
</feature>
<proteinExistence type="inferred from homology"/>
<evidence type="ECO:0000256" key="1">
    <source>
        <dbReference type="ARBA" id="ARBA00005771"/>
    </source>
</evidence>
<protein>
    <recommendedName>
        <fullName evidence="3">Sulfotransferase domain-containing protein</fullName>
    </recommendedName>
</protein>
<dbReference type="SUPFAM" id="SSF52540">
    <property type="entry name" value="P-loop containing nucleoside triphosphate hydrolases"/>
    <property type="match status" value="1"/>
</dbReference>
<dbReference type="InterPro" id="IPR000863">
    <property type="entry name" value="Sulfotransferase_dom"/>
</dbReference>
<accession>A0A8W8HMN3</accession>
<organism evidence="4 5">
    <name type="scientific">Magallana gigas</name>
    <name type="common">Pacific oyster</name>
    <name type="synonym">Crassostrea gigas</name>
    <dbReference type="NCBI Taxonomy" id="29159"/>
    <lineage>
        <taxon>Eukaryota</taxon>
        <taxon>Metazoa</taxon>
        <taxon>Spiralia</taxon>
        <taxon>Lophotrochozoa</taxon>
        <taxon>Mollusca</taxon>
        <taxon>Bivalvia</taxon>
        <taxon>Autobranchia</taxon>
        <taxon>Pteriomorphia</taxon>
        <taxon>Ostreida</taxon>
        <taxon>Ostreoidea</taxon>
        <taxon>Ostreidae</taxon>
        <taxon>Magallana</taxon>
    </lineage>
</organism>
<evidence type="ECO:0000256" key="2">
    <source>
        <dbReference type="ARBA" id="ARBA00022679"/>
    </source>
</evidence>